<organism evidence="1 2">
    <name type="scientific">Trichinella spiralis</name>
    <name type="common">Trichina worm</name>
    <dbReference type="NCBI Taxonomy" id="6334"/>
    <lineage>
        <taxon>Eukaryota</taxon>
        <taxon>Metazoa</taxon>
        <taxon>Ecdysozoa</taxon>
        <taxon>Nematoda</taxon>
        <taxon>Enoplea</taxon>
        <taxon>Dorylaimia</taxon>
        <taxon>Trichinellida</taxon>
        <taxon>Trichinellidae</taxon>
        <taxon>Trichinella</taxon>
    </lineage>
</organism>
<accession>A0ABR3KMH6</accession>
<evidence type="ECO:0000313" key="1">
    <source>
        <dbReference type="EMBL" id="KAL1238960.1"/>
    </source>
</evidence>
<keyword evidence="2" id="KW-1185">Reference proteome</keyword>
<comment type="caution">
    <text evidence="1">The sequence shown here is derived from an EMBL/GenBank/DDBJ whole genome shotgun (WGS) entry which is preliminary data.</text>
</comment>
<sequence>MRCIWENKQRSLNSCQILLNGKKRWKRNAVLDSDLCPGPRPKDAALINHATLTTPDSTKHPVSDNNKICWDKSTPGLIIRYTVTNFLHLPLANRLFHSDRS</sequence>
<gene>
    <name evidence="1" type="ORF">TSPI_07159</name>
</gene>
<dbReference type="Proteomes" id="UP001558632">
    <property type="component" value="Unassembled WGS sequence"/>
</dbReference>
<proteinExistence type="predicted"/>
<dbReference type="RefSeq" id="XP_003373335.1">
    <property type="nucleotide sequence ID" value="XM_003373287.1"/>
</dbReference>
<dbReference type="EMBL" id="JBEUSY010000271">
    <property type="protein sequence ID" value="KAL1238960.1"/>
    <property type="molecule type" value="Genomic_DNA"/>
</dbReference>
<reference evidence="1 2" key="1">
    <citation type="submission" date="2024-07" db="EMBL/GenBank/DDBJ databases">
        <title>Enhanced genomic and transcriptomic resources for Trichinella pseudospiralis and T. spiralis underpin the discovery of pronounced molecular differences between stages and species.</title>
        <authorList>
            <person name="Pasi K.K."/>
            <person name="La Rosa G."/>
            <person name="Gomez-Morales M.A."/>
            <person name="Tosini F."/>
            <person name="Sumanam S."/>
            <person name="Young N.D."/>
            <person name="Chang B.C."/>
            <person name="Robin G.B."/>
        </authorList>
    </citation>
    <scope>NUCLEOTIDE SEQUENCE [LARGE SCALE GENOMIC DNA]</scope>
    <source>
        <strain evidence="1">ISS534</strain>
    </source>
</reference>
<protein>
    <submittedName>
        <fullName evidence="1">Dynein axonemal assembly factor</fullName>
    </submittedName>
</protein>
<evidence type="ECO:0000313" key="2">
    <source>
        <dbReference type="Proteomes" id="UP001558632"/>
    </source>
</evidence>
<name>A0ABR3KMH6_TRISP</name>